<dbReference type="RefSeq" id="WP_028092387.1">
    <property type="nucleotide sequence ID" value="NZ_BNAP01000003.1"/>
</dbReference>
<gene>
    <name evidence="3" type="ORF">GCM10010961_10780</name>
</gene>
<accession>A0A8J3H441</accession>
<feature type="domain" description="Thiol:disulfide interchange protein DsbD N-terminal" evidence="2">
    <location>
        <begin position="53"/>
        <end position="152"/>
    </location>
</feature>
<comment type="caution">
    <text evidence="3">The sequence shown here is derived from an EMBL/GenBank/DDBJ whole genome shotgun (WGS) entry which is preliminary data.</text>
</comment>
<feature type="signal peptide" evidence="1">
    <location>
        <begin position="1"/>
        <end position="25"/>
    </location>
</feature>
<name>A0A8J3H441_9RHOB</name>
<dbReference type="Pfam" id="PF11412">
    <property type="entry name" value="DsbD_N"/>
    <property type="match status" value="1"/>
</dbReference>
<organism evidence="3 4">
    <name type="scientific">Pseudodonghicola xiamenensis</name>
    <dbReference type="NCBI Taxonomy" id="337702"/>
    <lineage>
        <taxon>Bacteria</taxon>
        <taxon>Pseudomonadati</taxon>
        <taxon>Pseudomonadota</taxon>
        <taxon>Alphaproteobacteria</taxon>
        <taxon>Rhodobacterales</taxon>
        <taxon>Paracoccaceae</taxon>
        <taxon>Pseudodonghicola</taxon>
    </lineage>
</organism>
<dbReference type="Proteomes" id="UP000611500">
    <property type="component" value="Unassembled WGS sequence"/>
</dbReference>
<evidence type="ECO:0000259" key="2">
    <source>
        <dbReference type="Pfam" id="PF11412"/>
    </source>
</evidence>
<reference evidence="3" key="1">
    <citation type="journal article" date="2014" name="Int. J. Syst. Evol. Microbiol.">
        <title>Complete genome sequence of Corynebacterium casei LMG S-19264T (=DSM 44701T), isolated from a smear-ripened cheese.</title>
        <authorList>
            <consortium name="US DOE Joint Genome Institute (JGI-PGF)"/>
            <person name="Walter F."/>
            <person name="Albersmeier A."/>
            <person name="Kalinowski J."/>
            <person name="Ruckert C."/>
        </authorList>
    </citation>
    <scope>NUCLEOTIDE SEQUENCE</scope>
    <source>
        <strain evidence="3">CGMCC 1.7081</strain>
    </source>
</reference>
<dbReference type="InterPro" id="IPR028250">
    <property type="entry name" value="DsbDN"/>
</dbReference>
<proteinExistence type="predicted"/>
<keyword evidence="4" id="KW-1185">Reference proteome</keyword>
<feature type="chain" id="PRO_5035310240" description="Thiol:disulfide interchange protein DsbD N-terminal domain-containing protein" evidence="1">
    <location>
        <begin position="26"/>
        <end position="279"/>
    </location>
</feature>
<dbReference type="AlphaFoldDB" id="A0A8J3H441"/>
<protein>
    <recommendedName>
        <fullName evidence="2">Thiol:disulfide interchange protein DsbD N-terminal domain-containing protein</fullName>
    </recommendedName>
</protein>
<evidence type="ECO:0000313" key="3">
    <source>
        <dbReference type="EMBL" id="GHG84545.1"/>
    </source>
</evidence>
<evidence type="ECO:0000313" key="4">
    <source>
        <dbReference type="Proteomes" id="UP000611500"/>
    </source>
</evidence>
<reference evidence="3" key="2">
    <citation type="submission" date="2020-09" db="EMBL/GenBank/DDBJ databases">
        <authorList>
            <person name="Sun Q."/>
            <person name="Zhou Y."/>
        </authorList>
    </citation>
    <scope>NUCLEOTIDE SEQUENCE</scope>
    <source>
        <strain evidence="3">CGMCC 1.7081</strain>
    </source>
</reference>
<sequence>MAPKLLTVCAASLLSMAPLPVVPFAAGPALAVPATLKDLVRIEVLDGGQTKRGTYIAALRLTLSDGWKTYWRAPGEAGIPPSFDWRGSRNLGDVVITWPAPEVFEANGLRTIGYKHQLVLPIEVTPAKPGQPVRLKGTIDFGLCSDVCIPGSLDFDHQIDPAAGRNPAIVAALASRPYSAQEAGVRAATCRLSPSPSGLKVEARITMPSTGGQELAVIESGTPGIWATETESRRQGDTLIASTDLSSDNGGAFALNRSAIRITVLGTNHSVDIRGCDAG</sequence>
<keyword evidence="1" id="KW-0732">Signal</keyword>
<evidence type="ECO:0000256" key="1">
    <source>
        <dbReference type="SAM" id="SignalP"/>
    </source>
</evidence>
<dbReference type="EMBL" id="BNAP01000003">
    <property type="protein sequence ID" value="GHG84545.1"/>
    <property type="molecule type" value="Genomic_DNA"/>
</dbReference>